<dbReference type="GO" id="GO:0004672">
    <property type="term" value="F:protein kinase activity"/>
    <property type="evidence" value="ECO:0007669"/>
    <property type="project" value="InterPro"/>
</dbReference>
<feature type="domain" description="Protein kinase" evidence="2">
    <location>
        <begin position="55"/>
        <end position="372"/>
    </location>
</feature>
<dbReference type="AlphaFoldDB" id="A0AAD9JVX2"/>
<evidence type="ECO:0000259" key="2">
    <source>
        <dbReference type="PROSITE" id="PS50011"/>
    </source>
</evidence>
<dbReference type="SUPFAM" id="SSF56112">
    <property type="entry name" value="Protein kinase-like (PK-like)"/>
    <property type="match status" value="1"/>
</dbReference>
<comment type="caution">
    <text evidence="3">The sequence shown here is derived from an EMBL/GenBank/DDBJ whole genome shotgun (WGS) entry which is preliminary data.</text>
</comment>
<evidence type="ECO:0000313" key="4">
    <source>
        <dbReference type="Proteomes" id="UP001209878"/>
    </source>
</evidence>
<protein>
    <recommendedName>
        <fullName evidence="2">Protein kinase domain-containing protein</fullName>
    </recommendedName>
</protein>
<dbReference type="InterPro" id="IPR011009">
    <property type="entry name" value="Kinase-like_dom_sf"/>
</dbReference>
<dbReference type="InterPro" id="IPR050235">
    <property type="entry name" value="CK1_Ser-Thr_kinase"/>
</dbReference>
<dbReference type="PANTHER" id="PTHR11909">
    <property type="entry name" value="CASEIN KINASE-RELATED"/>
    <property type="match status" value="1"/>
</dbReference>
<dbReference type="Gene3D" id="1.10.510.10">
    <property type="entry name" value="Transferase(Phosphotransferase) domain 1"/>
    <property type="match status" value="1"/>
</dbReference>
<dbReference type="InterPro" id="IPR000719">
    <property type="entry name" value="Prot_kinase_dom"/>
</dbReference>
<dbReference type="Pfam" id="PF00069">
    <property type="entry name" value="Pkinase"/>
    <property type="match status" value="1"/>
</dbReference>
<feature type="compositionally biased region" description="Acidic residues" evidence="1">
    <location>
        <begin position="1"/>
        <end position="11"/>
    </location>
</feature>
<proteinExistence type="predicted"/>
<dbReference type="PROSITE" id="PS50011">
    <property type="entry name" value="PROTEIN_KINASE_DOM"/>
    <property type="match status" value="1"/>
</dbReference>
<keyword evidence="4" id="KW-1185">Reference proteome</keyword>
<evidence type="ECO:0000256" key="1">
    <source>
        <dbReference type="SAM" id="MobiDB-lite"/>
    </source>
</evidence>
<reference evidence="3" key="1">
    <citation type="journal article" date="2023" name="Mol. Biol. Evol.">
        <title>Third-Generation Sequencing Reveals the Adaptive Role of the Epigenome in Three Deep-Sea Polychaetes.</title>
        <authorList>
            <person name="Perez M."/>
            <person name="Aroh O."/>
            <person name="Sun Y."/>
            <person name="Lan Y."/>
            <person name="Juniper S.K."/>
            <person name="Young C.R."/>
            <person name="Angers B."/>
            <person name="Qian P.Y."/>
        </authorList>
    </citation>
    <scope>NUCLEOTIDE SEQUENCE</scope>
    <source>
        <strain evidence="3">R07B-5</strain>
    </source>
</reference>
<feature type="region of interest" description="Disordered" evidence="1">
    <location>
        <begin position="1"/>
        <end position="39"/>
    </location>
</feature>
<gene>
    <name evidence="3" type="ORF">NP493_1667g00005</name>
</gene>
<dbReference type="CDD" id="cd14016">
    <property type="entry name" value="STKc_CK1"/>
    <property type="match status" value="1"/>
</dbReference>
<evidence type="ECO:0000313" key="3">
    <source>
        <dbReference type="EMBL" id="KAK2160127.1"/>
    </source>
</evidence>
<name>A0AAD9JVX2_RIDPI</name>
<dbReference type="Proteomes" id="UP001209878">
    <property type="component" value="Unassembled WGS sequence"/>
</dbReference>
<dbReference type="GO" id="GO:0005524">
    <property type="term" value="F:ATP binding"/>
    <property type="evidence" value="ECO:0007669"/>
    <property type="project" value="InterPro"/>
</dbReference>
<dbReference type="InterPro" id="IPR008266">
    <property type="entry name" value="Tyr_kinase_AS"/>
</dbReference>
<dbReference type="PROSITE" id="PS00109">
    <property type="entry name" value="PROTEIN_KINASE_TYR"/>
    <property type="match status" value="1"/>
</dbReference>
<accession>A0AAD9JVX2</accession>
<sequence length="372" mass="41521">MSYSGSEEDEFAVFGQPTTGGCDGNDTPTEPEPVDDDPSLDPRAGLLVGDVDHRTRLLQPLSSGSFGDVYVGELEETEGRVAVKLERQKTGGSEQLLYEGNVYRRLEDGPGIARLHWFGLHPAGLNVLVLDLLGPSLYDLLVRCGGRLSLKSVLLLLDQLFHSIEFVHERGFVHRDISPNNLLMGRPGSDDEHRLFLVDFGLSKQFCSGPRFMPAGRRHIRYRQPVVGTMRFASRHAHAGEEAGRRDDLEAIGYLAVYLLLGRLPWQGLQADTAIDKFNAIARVKATTSAQDLCQDLPAEFSIYVDYTRQLKQYDVPDYDSIRTMFRDLAARLQYDYDDRFDWQASSEVAEAKKCRTPSADSGIADMAEDVC</sequence>
<dbReference type="EMBL" id="JAODUO010001667">
    <property type="protein sequence ID" value="KAK2160127.1"/>
    <property type="molecule type" value="Genomic_DNA"/>
</dbReference>
<organism evidence="3 4">
    <name type="scientific">Ridgeia piscesae</name>
    <name type="common">Tubeworm</name>
    <dbReference type="NCBI Taxonomy" id="27915"/>
    <lineage>
        <taxon>Eukaryota</taxon>
        <taxon>Metazoa</taxon>
        <taxon>Spiralia</taxon>
        <taxon>Lophotrochozoa</taxon>
        <taxon>Annelida</taxon>
        <taxon>Polychaeta</taxon>
        <taxon>Sedentaria</taxon>
        <taxon>Canalipalpata</taxon>
        <taxon>Sabellida</taxon>
        <taxon>Siboglinidae</taxon>
        <taxon>Ridgeia</taxon>
    </lineage>
</organism>